<dbReference type="AlphaFoldDB" id="A0A0E2BIS8"/>
<evidence type="ECO:0000313" key="2">
    <source>
        <dbReference type="EMBL" id="EKO35261.1"/>
    </source>
</evidence>
<proteinExistence type="predicted"/>
<feature type="repeat" description="TPR" evidence="1">
    <location>
        <begin position="312"/>
        <end position="345"/>
    </location>
</feature>
<reference evidence="2" key="1">
    <citation type="submission" date="2012-10" db="EMBL/GenBank/DDBJ databases">
        <authorList>
            <person name="Harkins D.M."/>
            <person name="Durkin A.S."/>
            <person name="Brinkac L.M."/>
            <person name="Haft D.H."/>
            <person name="Selengut J.D."/>
            <person name="Sanka R."/>
            <person name="DePew J."/>
            <person name="Purushe J."/>
            <person name="Matthias M.A."/>
            <person name="Vinetz J.M."/>
            <person name="Sutton G.G."/>
            <person name="Nierman W.C."/>
            <person name="Fouts D.E."/>
        </authorList>
    </citation>
    <scope>NUCLEOTIDE SEQUENCE [LARGE SCALE GENOMIC DNA]</scope>
    <source>
        <strain evidence="2">MOR084</strain>
    </source>
</reference>
<dbReference type="Pfam" id="PF13432">
    <property type="entry name" value="TPR_16"/>
    <property type="match status" value="2"/>
</dbReference>
<dbReference type="Proteomes" id="UP000006329">
    <property type="component" value="Unassembled WGS sequence"/>
</dbReference>
<dbReference type="SUPFAM" id="SSF48452">
    <property type="entry name" value="TPR-like"/>
    <property type="match status" value="1"/>
</dbReference>
<dbReference type="RefSeq" id="WP_004475485.1">
    <property type="nucleotide sequence ID" value="NZ_AHON02000014.1"/>
</dbReference>
<dbReference type="InterPro" id="IPR011990">
    <property type="entry name" value="TPR-like_helical_dom_sf"/>
</dbReference>
<dbReference type="SMART" id="SM00028">
    <property type="entry name" value="TPR"/>
    <property type="match status" value="3"/>
</dbReference>
<organism evidence="2 3">
    <name type="scientific">Leptospira santarosai str. MOR084</name>
    <dbReference type="NCBI Taxonomy" id="1049984"/>
    <lineage>
        <taxon>Bacteria</taxon>
        <taxon>Pseudomonadati</taxon>
        <taxon>Spirochaetota</taxon>
        <taxon>Spirochaetia</taxon>
        <taxon>Leptospirales</taxon>
        <taxon>Leptospiraceae</taxon>
        <taxon>Leptospira</taxon>
    </lineage>
</organism>
<accession>A0A0E2BIS8</accession>
<keyword evidence="1" id="KW-0802">TPR repeat</keyword>
<dbReference type="InterPro" id="IPR019734">
    <property type="entry name" value="TPR_rpt"/>
</dbReference>
<gene>
    <name evidence="2" type="ORF">LEP1GSC179_1985</name>
</gene>
<evidence type="ECO:0000313" key="3">
    <source>
        <dbReference type="Proteomes" id="UP000006329"/>
    </source>
</evidence>
<comment type="caution">
    <text evidence="2">The sequence shown here is derived from an EMBL/GenBank/DDBJ whole genome shotgun (WGS) entry which is preliminary data.</text>
</comment>
<dbReference type="Gene3D" id="1.25.40.10">
    <property type="entry name" value="Tetratricopeptide repeat domain"/>
    <property type="match status" value="1"/>
</dbReference>
<evidence type="ECO:0000256" key="1">
    <source>
        <dbReference type="PROSITE-ProRule" id="PRU00339"/>
    </source>
</evidence>
<keyword evidence="3" id="KW-1185">Reference proteome</keyword>
<dbReference type="PROSITE" id="PS50005">
    <property type="entry name" value="TPR"/>
    <property type="match status" value="1"/>
</dbReference>
<protein>
    <submittedName>
        <fullName evidence="2">Tetratricopeptide repeat protein</fullName>
    </submittedName>
</protein>
<dbReference type="EMBL" id="AHON02000014">
    <property type="protein sequence ID" value="EKO35261.1"/>
    <property type="molecule type" value="Genomic_DNA"/>
</dbReference>
<name>A0A0E2BIS8_9LEPT</name>
<sequence length="389" mass="45261">MNHEKQKIETTLKEIFDNFITESEIKFVDWDNPRSSDRPFKSERIFYNEAVQYSEFHPSILKYVNKIIEQNLQSSILWSCEEEHAGTHAIMALALFDKKYIKDYVNFLRSNDLDHEVYQNDDIEELIRKWGWCQETLSLAAARCFRGQFGTDQFHEMMDVGLREYLALPDKKDFFLLQLCEEIKGEMWYKELDVPTLVSHISDIFEDLDLRYSAKKIQILAKEIASAKKNHQIRSENVLDRVKQGWEHIQEQEYSLAEELVRSALAEYPEDAQALFLDARLCWLSSGSIEAGIQRAQENLTKATKFDSRPIAQLHNLIGCGFDLLARNKEAVQVFEQAVKINPKEPIYLANLAEMYWKIGDKPSAVKYAQKAQSLGKKSEIIETILKET</sequence>